<feature type="transmembrane region" description="Helical" evidence="1">
    <location>
        <begin position="51"/>
        <end position="70"/>
    </location>
</feature>
<dbReference type="EMBL" id="CAJVCH010240158">
    <property type="protein sequence ID" value="CAG7732933.1"/>
    <property type="molecule type" value="Genomic_DNA"/>
</dbReference>
<dbReference type="Proteomes" id="UP000708208">
    <property type="component" value="Unassembled WGS sequence"/>
</dbReference>
<protein>
    <submittedName>
        <fullName evidence="2">Uncharacterized protein</fullName>
    </submittedName>
</protein>
<keyword evidence="1" id="KW-1133">Transmembrane helix</keyword>
<keyword evidence="1" id="KW-0812">Transmembrane</keyword>
<keyword evidence="3" id="KW-1185">Reference proteome</keyword>
<gene>
    <name evidence="2" type="ORF">AFUS01_LOCUS21411</name>
</gene>
<dbReference type="AlphaFoldDB" id="A0A8J2NZU1"/>
<evidence type="ECO:0000313" key="3">
    <source>
        <dbReference type="Proteomes" id="UP000708208"/>
    </source>
</evidence>
<comment type="caution">
    <text evidence="2">The sequence shown here is derived from an EMBL/GenBank/DDBJ whole genome shotgun (WGS) entry which is preliminary data.</text>
</comment>
<accession>A0A8J2NZU1</accession>
<name>A0A8J2NZU1_9HEXA</name>
<sequence length="171" mass="19658">MHMISCKQLAYLWRFNGNEGFNGATVGRTDLSKISKDIQKIKRYSKIYNRVAGNYVILIVLTCILCLIDVARSGKKIGDIPITSFLQLIVLAGLPLLPVYVGNYMRNEVYGSREILSNAYGLFIPENDPDSFNTHQLERITKWLLDWDWKFTARNVFDVNYKIFGVVSFHI</sequence>
<feature type="transmembrane region" description="Helical" evidence="1">
    <location>
        <begin position="82"/>
        <end position="101"/>
    </location>
</feature>
<organism evidence="2 3">
    <name type="scientific">Allacma fusca</name>
    <dbReference type="NCBI Taxonomy" id="39272"/>
    <lineage>
        <taxon>Eukaryota</taxon>
        <taxon>Metazoa</taxon>
        <taxon>Ecdysozoa</taxon>
        <taxon>Arthropoda</taxon>
        <taxon>Hexapoda</taxon>
        <taxon>Collembola</taxon>
        <taxon>Symphypleona</taxon>
        <taxon>Sminthuridae</taxon>
        <taxon>Allacma</taxon>
    </lineage>
</organism>
<evidence type="ECO:0000313" key="2">
    <source>
        <dbReference type="EMBL" id="CAG7732933.1"/>
    </source>
</evidence>
<reference evidence="2" key="1">
    <citation type="submission" date="2021-06" db="EMBL/GenBank/DDBJ databases">
        <authorList>
            <person name="Hodson N. C."/>
            <person name="Mongue J. A."/>
            <person name="Jaron S. K."/>
        </authorList>
    </citation>
    <scope>NUCLEOTIDE SEQUENCE</scope>
</reference>
<proteinExistence type="predicted"/>
<evidence type="ECO:0000256" key="1">
    <source>
        <dbReference type="SAM" id="Phobius"/>
    </source>
</evidence>
<keyword evidence="1" id="KW-0472">Membrane</keyword>